<organism evidence="1 2">
    <name type="scientific">Paxillus involutus ATCC 200175</name>
    <dbReference type="NCBI Taxonomy" id="664439"/>
    <lineage>
        <taxon>Eukaryota</taxon>
        <taxon>Fungi</taxon>
        <taxon>Dikarya</taxon>
        <taxon>Basidiomycota</taxon>
        <taxon>Agaricomycotina</taxon>
        <taxon>Agaricomycetes</taxon>
        <taxon>Agaricomycetidae</taxon>
        <taxon>Boletales</taxon>
        <taxon>Paxilineae</taxon>
        <taxon>Paxillaceae</taxon>
        <taxon>Paxillus</taxon>
    </lineage>
</organism>
<proteinExistence type="predicted"/>
<name>A0A0C9TID6_PAXIN</name>
<reference evidence="1 2" key="1">
    <citation type="submission" date="2014-06" db="EMBL/GenBank/DDBJ databases">
        <authorList>
            <consortium name="DOE Joint Genome Institute"/>
            <person name="Kuo A."/>
            <person name="Kohler A."/>
            <person name="Nagy L.G."/>
            <person name="Floudas D."/>
            <person name="Copeland A."/>
            <person name="Barry K.W."/>
            <person name="Cichocki N."/>
            <person name="Veneault-Fourrey C."/>
            <person name="LaButti K."/>
            <person name="Lindquist E.A."/>
            <person name="Lipzen A."/>
            <person name="Lundell T."/>
            <person name="Morin E."/>
            <person name="Murat C."/>
            <person name="Sun H."/>
            <person name="Tunlid A."/>
            <person name="Henrissat B."/>
            <person name="Grigoriev I.V."/>
            <person name="Hibbett D.S."/>
            <person name="Martin F."/>
            <person name="Nordberg H.P."/>
            <person name="Cantor M.N."/>
            <person name="Hua S.X."/>
        </authorList>
    </citation>
    <scope>NUCLEOTIDE SEQUENCE [LARGE SCALE GENOMIC DNA]</scope>
    <source>
        <strain evidence="1 2">ATCC 200175</strain>
    </source>
</reference>
<dbReference type="InterPro" id="IPR041078">
    <property type="entry name" value="Plavaka"/>
</dbReference>
<sequence>ESPVFSSADGWHETSIHITLNCESKPMEEAAAPKFAVEGLHYRKFTEVLKAAYREVAANTFHAAPFKLFWQPDEDEPPERIITELYTSDAMLQEHENIKASRQESGCNLETVVAAIMLWSDSTHLANFGNAALWPIYMFIGNQSKYTRSKPTSFAAHHLAYIPKLSDTIQDFYLKTFRCSATAATLTHCKREVMQAVWRFLLDADFLHAYEHGLVIKFPDGIFRRVFPRIFTYAADYPEKVLLACLKFLGRCPCPRCLVEKDRIDRLGSKSDRHQRNHGIRVDNQQRRNWIEIARQKIFNFGRSVISKAVENLLGARSLVPTRNAFSDKLSQFGFDFYSMLVPDFMHEFELGVWKATLTHLLRILYASGGEAIQELNKR</sequence>
<evidence type="ECO:0000313" key="1">
    <source>
        <dbReference type="EMBL" id="KIJ07066.1"/>
    </source>
</evidence>
<dbReference type="HOGENOM" id="CLU_002498_2_0_1"/>
<reference evidence="2" key="2">
    <citation type="submission" date="2015-01" db="EMBL/GenBank/DDBJ databases">
        <title>Evolutionary Origins and Diversification of the Mycorrhizal Mutualists.</title>
        <authorList>
            <consortium name="DOE Joint Genome Institute"/>
            <consortium name="Mycorrhizal Genomics Consortium"/>
            <person name="Kohler A."/>
            <person name="Kuo A."/>
            <person name="Nagy L.G."/>
            <person name="Floudas D."/>
            <person name="Copeland A."/>
            <person name="Barry K.W."/>
            <person name="Cichocki N."/>
            <person name="Veneault-Fourrey C."/>
            <person name="LaButti K."/>
            <person name="Lindquist E.A."/>
            <person name="Lipzen A."/>
            <person name="Lundell T."/>
            <person name="Morin E."/>
            <person name="Murat C."/>
            <person name="Riley R."/>
            <person name="Ohm R."/>
            <person name="Sun H."/>
            <person name="Tunlid A."/>
            <person name="Henrissat B."/>
            <person name="Grigoriev I.V."/>
            <person name="Hibbett D.S."/>
            <person name="Martin F."/>
        </authorList>
    </citation>
    <scope>NUCLEOTIDE SEQUENCE [LARGE SCALE GENOMIC DNA]</scope>
    <source>
        <strain evidence="2">ATCC 200175</strain>
    </source>
</reference>
<dbReference type="AlphaFoldDB" id="A0A0C9TID6"/>
<keyword evidence="2" id="KW-1185">Reference proteome</keyword>
<dbReference type="EMBL" id="KN820032">
    <property type="protein sequence ID" value="KIJ07066.1"/>
    <property type="molecule type" value="Genomic_DNA"/>
</dbReference>
<evidence type="ECO:0000313" key="2">
    <source>
        <dbReference type="Proteomes" id="UP000053647"/>
    </source>
</evidence>
<accession>A0A0C9TID6</accession>
<feature type="non-terminal residue" evidence="1">
    <location>
        <position position="1"/>
    </location>
</feature>
<dbReference type="Pfam" id="PF18759">
    <property type="entry name" value="Plavaka"/>
    <property type="match status" value="1"/>
</dbReference>
<dbReference type="OrthoDB" id="3208495at2759"/>
<dbReference type="Proteomes" id="UP000053647">
    <property type="component" value="Unassembled WGS sequence"/>
</dbReference>
<gene>
    <name evidence="1" type="ORF">PAXINDRAFT_90974</name>
</gene>
<protein>
    <submittedName>
        <fullName evidence="1">Uncharacterized protein</fullName>
    </submittedName>
</protein>